<dbReference type="Gene3D" id="3.30.565.10">
    <property type="entry name" value="Histidine kinase-like ATPase, C-terminal domain"/>
    <property type="match status" value="1"/>
</dbReference>
<feature type="transmembrane region" description="Helical" evidence="6">
    <location>
        <begin position="291"/>
        <end position="312"/>
    </location>
</feature>
<dbReference type="Pfam" id="PF00672">
    <property type="entry name" value="HAMP"/>
    <property type="match status" value="1"/>
</dbReference>
<keyword evidence="4 8" id="KW-0808">Transferase</keyword>
<gene>
    <name evidence="8" type="ORF">ACFFJ8_02905</name>
</gene>
<evidence type="ECO:0000259" key="7">
    <source>
        <dbReference type="PROSITE" id="PS50885"/>
    </source>
</evidence>
<dbReference type="InterPro" id="IPR003660">
    <property type="entry name" value="HAMP_dom"/>
</dbReference>
<dbReference type="EMBL" id="JBHLVF010000006">
    <property type="protein sequence ID" value="MFC0390320.1"/>
    <property type="molecule type" value="Genomic_DNA"/>
</dbReference>
<evidence type="ECO:0000256" key="6">
    <source>
        <dbReference type="SAM" id="Phobius"/>
    </source>
</evidence>
<comment type="caution">
    <text evidence="8">The sequence shown here is derived from an EMBL/GenBank/DDBJ whole genome shotgun (WGS) entry which is preliminary data.</text>
</comment>
<protein>
    <submittedName>
        <fullName evidence="8">Sensor histidine kinase</fullName>
        <ecNumber evidence="8">2.7.13.3</ecNumber>
    </submittedName>
</protein>
<name>A0ABV6J361_9BACL</name>
<dbReference type="CDD" id="cd06225">
    <property type="entry name" value="HAMP"/>
    <property type="match status" value="1"/>
</dbReference>
<evidence type="ECO:0000313" key="9">
    <source>
        <dbReference type="Proteomes" id="UP001589818"/>
    </source>
</evidence>
<reference evidence="8 9" key="1">
    <citation type="submission" date="2024-09" db="EMBL/GenBank/DDBJ databases">
        <authorList>
            <person name="Sun Q."/>
            <person name="Mori K."/>
        </authorList>
    </citation>
    <scope>NUCLEOTIDE SEQUENCE [LARGE SCALE GENOMIC DNA]</scope>
    <source>
        <strain evidence="8 9">CCM 4839</strain>
    </source>
</reference>
<keyword evidence="3" id="KW-0597">Phosphoprotein</keyword>
<evidence type="ECO:0000256" key="5">
    <source>
        <dbReference type="ARBA" id="ARBA00023136"/>
    </source>
</evidence>
<organism evidence="8 9">
    <name type="scientific">Paenibacillus mendelii</name>
    <dbReference type="NCBI Taxonomy" id="206163"/>
    <lineage>
        <taxon>Bacteria</taxon>
        <taxon>Bacillati</taxon>
        <taxon>Bacillota</taxon>
        <taxon>Bacilli</taxon>
        <taxon>Bacillales</taxon>
        <taxon>Paenibacillaceae</taxon>
        <taxon>Paenibacillus</taxon>
    </lineage>
</organism>
<evidence type="ECO:0000313" key="8">
    <source>
        <dbReference type="EMBL" id="MFC0390320.1"/>
    </source>
</evidence>
<dbReference type="PANTHER" id="PTHR34220:SF7">
    <property type="entry name" value="SENSOR HISTIDINE KINASE YPDA"/>
    <property type="match status" value="1"/>
</dbReference>
<dbReference type="SMART" id="SM00304">
    <property type="entry name" value="HAMP"/>
    <property type="match status" value="1"/>
</dbReference>
<sequence length="596" mass="68532">MKIFNIRRTVLANLVAIFIVLNVPVYIMNFYITQHAEQNILKRSTDAIGSNARYFLDSFETEIQRIDRLKNEYLSNEEFLQLAIEGPYLDPYTKNSLILSVKDKLALLKTSSTFVKDVKVYFPNLQRGVFASSYENQIAKEDVRRMLGSYKDKSMLHTSRTGLALGGLYPVPLTDDNFIHSIEIELSEPSIKKMLANIGSTDNHQSGVAILYNPKGHWSVSNHAEWQESTRLSALTDAVKQGGEPKGDYVIADVERESYMIMHEKSDILGVELLVAVPEAEFTGMLSRYSYMLYSILVVSLLFVLLFAYWIYRLIHQPFQRLMAGLRRIEQGDFETVLSTRKGDEFSIVYRQFNSMASRLKTLIQEVYEHKIRLQLSELKQLQSQINPHFLYNSYYVIYRLAQRHDVEQVAEYTRYLGDYFKYITRNASEMVALADEMNHADAYIRIQMLRFSNRIKTDTEPLPEEIGKLQVPKLLIQPLIENAYTHGVESKLRDGYVRLSFTRTDQDLHIIIEDNGEGLSDGALGELRERLSLMNEDNTVDETTGMLNVHKRLQLKYGSPYGLSAERSGLGGLKIVMMIPLTIDNMHEARSERDV</sequence>
<keyword evidence="6" id="KW-1133">Transmembrane helix</keyword>
<evidence type="ECO:0000256" key="2">
    <source>
        <dbReference type="ARBA" id="ARBA00022475"/>
    </source>
</evidence>
<feature type="domain" description="HAMP" evidence="7">
    <location>
        <begin position="313"/>
        <end position="365"/>
    </location>
</feature>
<dbReference type="InterPro" id="IPR036890">
    <property type="entry name" value="HATPase_C_sf"/>
</dbReference>
<dbReference type="Proteomes" id="UP001589818">
    <property type="component" value="Unassembled WGS sequence"/>
</dbReference>
<dbReference type="PANTHER" id="PTHR34220">
    <property type="entry name" value="SENSOR HISTIDINE KINASE YPDA"/>
    <property type="match status" value="1"/>
</dbReference>
<accession>A0ABV6J361</accession>
<proteinExistence type="predicted"/>
<dbReference type="InterPro" id="IPR050640">
    <property type="entry name" value="Bact_2-comp_sensor_kinase"/>
</dbReference>
<dbReference type="RefSeq" id="WP_204819211.1">
    <property type="nucleotide sequence ID" value="NZ_JANHOF010000003.1"/>
</dbReference>
<evidence type="ECO:0000256" key="1">
    <source>
        <dbReference type="ARBA" id="ARBA00004651"/>
    </source>
</evidence>
<keyword evidence="9" id="KW-1185">Reference proteome</keyword>
<keyword evidence="2" id="KW-1003">Cell membrane</keyword>
<keyword evidence="5 6" id="KW-0472">Membrane</keyword>
<dbReference type="SUPFAM" id="SSF55874">
    <property type="entry name" value="ATPase domain of HSP90 chaperone/DNA topoisomerase II/histidine kinase"/>
    <property type="match status" value="1"/>
</dbReference>
<dbReference type="InterPro" id="IPR010559">
    <property type="entry name" value="Sig_transdc_His_kin_internal"/>
</dbReference>
<dbReference type="PROSITE" id="PS50885">
    <property type="entry name" value="HAMP"/>
    <property type="match status" value="1"/>
</dbReference>
<dbReference type="Pfam" id="PF06580">
    <property type="entry name" value="His_kinase"/>
    <property type="match status" value="1"/>
</dbReference>
<feature type="transmembrane region" description="Helical" evidence="6">
    <location>
        <begin position="12"/>
        <end position="32"/>
    </location>
</feature>
<dbReference type="GO" id="GO:0004673">
    <property type="term" value="F:protein histidine kinase activity"/>
    <property type="evidence" value="ECO:0007669"/>
    <property type="project" value="UniProtKB-EC"/>
</dbReference>
<dbReference type="Gene3D" id="6.10.340.10">
    <property type="match status" value="1"/>
</dbReference>
<keyword evidence="8" id="KW-0418">Kinase</keyword>
<dbReference type="EC" id="2.7.13.3" evidence="8"/>
<evidence type="ECO:0000256" key="4">
    <source>
        <dbReference type="ARBA" id="ARBA00022679"/>
    </source>
</evidence>
<evidence type="ECO:0000256" key="3">
    <source>
        <dbReference type="ARBA" id="ARBA00022553"/>
    </source>
</evidence>
<dbReference type="SUPFAM" id="SSF158472">
    <property type="entry name" value="HAMP domain-like"/>
    <property type="match status" value="1"/>
</dbReference>
<keyword evidence="6" id="KW-0812">Transmembrane</keyword>
<comment type="subcellular location">
    <subcellularLocation>
        <location evidence="1">Cell membrane</location>
        <topology evidence="1">Multi-pass membrane protein</topology>
    </subcellularLocation>
</comment>